<dbReference type="EMBL" id="BJUN01000005">
    <property type="protein sequence ID" value="GEK58345.1"/>
    <property type="molecule type" value="Genomic_DNA"/>
</dbReference>
<proteinExistence type="inferred from homology"/>
<dbReference type="OrthoDB" id="9789668at2"/>
<evidence type="ECO:0000313" key="3">
    <source>
        <dbReference type="EMBL" id="GEK58345.1"/>
    </source>
</evidence>
<name>A0A510Y4T0_MARHA</name>
<evidence type="ECO:0000313" key="4">
    <source>
        <dbReference type="Proteomes" id="UP000321051"/>
    </source>
</evidence>
<evidence type="ECO:0000259" key="2">
    <source>
        <dbReference type="Pfam" id="PF00582"/>
    </source>
</evidence>
<dbReference type="PANTHER" id="PTHR46268:SF6">
    <property type="entry name" value="UNIVERSAL STRESS PROTEIN UP12"/>
    <property type="match status" value="1"/>
</dbReference>
<dbReference type="Gene3D" id="3.40.50.620">
    <property type="entry name" value="HUPs"/>
    <property type="match status" value="1"/>
</dbReference>
<dbReference type="Proteomes" id="UP000321051">
    <property type="component" value="Unassembled WGS sequence"/>
</dbReference>
<comment type="similarity">
    <text evidence="1">Belongs to the universal stress protein A family.</text>
</comment>
<dbReference type="PRINTS" id="PR01438">
    <property type="entry name" value="UNVRSLSTRESS"/>
</dbReference>
<dbReference type="CDD" id="cd00293">
    <property type="entry name" value="USP-like"/>
    <property type="match status" value="1"/>
</dbReference>
<keyword evidence="4" id="KW-1185">Reference proteome</keyword>
<dbReference type="RefSeq" id="WP_079476437.1">
    <property type="nucleotide sequence ID" value="NZ_BJUN01000005.1"/>
</dbReference>
<sequence>MHTMNVILVAVDGSREAGHAFEAALPIAKAQGSQLVITQVINQNAHRPMSNYDSSIIGEAENEARQRLDQYKKQAEEFGVIDVVADIEYGSPKITIPSEVVPKYHVDLIVTGATGLNAVEKLFLGSVSEHLTKNAGCSVMVVRP</sequence>
<dbReference type="SUPFAM" id="SSF52402">
    <property type="entry name" value="Adenine nucleotide alpha hydrolases-like"/>
    <property type="match status" value="1"/>
</dbReference>
<dbReference type="InterPro" id="IPR006016">
    <property type="entry name" value="UspA"/>
</dbReference>
<accession>A0A510Y4T0</accession>
<comment type="caution">
    <text evidence="3">The sequence shown here is derived from an EMBL/GenBank/DDBJ whole genome shotgun (WGS) entry which is preliminary data.</text>
</comment>
<dbReference type="AlphaFoldDB" id="A0A510Y4T0"/>
<protein>
    <submittedName>
        <fullName evidence="3">Universal stress protein</fullName>
    </submittedName>
</protein>
<organism evidence="3 4">
    <name type="scientific">Marinococcus halophilus</name>
    <dbReference type="NCBI Taxonomy" id="1371"/>
    <lineage>
        <taxon>Bacteria</taxon>
        <taxon>Bacillati</taxon>
        <taxon>Bacillota</taxon>
        <taxon>Bacilli</taxon>
        <taxon>Bacillales</taxon>
        <taxon>Bacillaceae</taxon>
        <taxon>Marinococcus</taxon>
    </lineage>
</organism>
<dbReference type="InterPro" id="IPR006015">
    <property type="entry name" value="Universal_stress_UspA"/>
</dbReference>
<reference evidence="3 4" key="1">
    <citation type="submission" date="2019-07" db="EMBL/GenBank/DDBJ databases">
        <title>Whole genome shotgun sequence of Marinococcus halophilus NBRC 102359.</title>
        <authorList>
            <person name="Hosoyama A."/>
            <person name="Uohara A."/>
            <person name="Ohji S."/>
            <person name="Ichikawa N."/>
        </authorList>
    </citation>
    <scope>NUCLEOTIDE SEQUENCE [LARGE SCALE GENOMIC DNA]</scope>
    <source>
        <strain evidence="3 4">NBRC 102359</strain>
    </source>
</reference>
<dbReference type="PANTHER" id="PTHR46268">
    <property type="entry name" value="STRESS RESPONSE PROTEIN NHAX"/>
    <property type="match status" value="1"/>
</dbReference>
<dbReference type="Pfam" id="PF00582">
    <property type="entry name" value="Usp"/>
    <property type="match status" value="1"/>
</dbReference>
<feature type="domain" description="UspA" evidence="2">
    <location>
        <begin position="6"/>
        <end position="143"/>
    </location>
</feature>
<gene>
    <name evidence="3" type="ORF">MHA01_12500</name>
</gene>
<dbReference type="InterPro" id="IPR014729">
    <property type="entry name" value="Rossmann-like_a/b/a_fold"/>
</dbReference>
<dbReference type="STRING" id="1371.GCA_900166605_02742"/>
<evidence type="ECO:0000256" key="1">
    <source>
        <dbReference type="ARBA" id="ARBA00008791"/>
    </source>
</evidence>